<proteinExistence type="predicted"/>
<evidence type="ECO:0000313" key="3">
    <source>
        <dbReference type="Proteomes" id="UP001054821"/>
    </source>
</evidence>
<dbReference type="Proteomes" id="UP001054821">
    <property type="component" value="Chromosome 2"/>
</dbReference>
<name>A0AAD4WG06_PRUDU</name>
<dbReference type="EMBL" id="JAJFAZ020000002">
    <property type="protein sequence ID" value="KAI5342659.1"/>
    <property type="molecule type" value="Genomic_DNA"/>
</dbReference>
<reference evidence="2 3" key="1">
    <citation type="journal article" date="2022" name="G3 (Bethesda)">
        <title>Whole-genome sequence and methylome profiling of the almond [Prunus dulcis (Mill.) D.A. Webb] cultivar 'Nonpareil'.</title>
        <authorList>
            <person name="D'Amico-Willman K.M."/>
            <person name="Ouma W.Z."/>
            <person name="Meulia T."/>
            <person name="Sideli G.M."/>
            <person name="Gradziel T.M."/>
            <person name="Fresnedo-Ramirez J."/>
        </authorList>
    </citation>
    <scope>NUCLEOTIDE SEQUENCE [LARGE SCALE GENOMIC DNA]</scope>
    <source>
        <strain evidence="2">Clone GOH B32 T37-40</strain>
    </source>
</reference>
<dbReference type="InterPro" id="IPR054722">
    <property type="entry name" value="PolX-like_BBD"/>
</dbReference>
<organism evidence="2 3">
    <name type="scientific">Prunus dulcis</name>
    <name type="common">Almond</name>
    <name type="synonym">Amygdalus dulcis</name>
    <dbReference type="NCBI Taxonomy" id="3755"/>
    <lineage>
        <taxon>Eukaryota</taxon>
        <taxon>Viridiplantae</taxon>
        <taxon>Streptophyta</taxon>
        <taxon>Embryophyta</taxon>
        <taxon>Tracheophyta</taxon>
        <taxon>Spermatophyta</taxon>
        <taxon>Magnoliopsida</taxon>
        <taxon>eudicotyledons</taxon>
        <taxon>Gunneridae</taxon>
        <taxon>Pentapetalae</taxon>
        <taxon>rosids</taxon>
        <taxon>fabids</taxon>
        <taxon>Rosales</taxon>
        <taxon>Rosaceae</taxon>
        <taxon>Amygdaloideae</taxon>
        <taxon>Amygdaleae</taxon>
        <taxon>Prunus</taxon>
    </lineage>
</organism>
<protein>
    <recommendedName>
        <fullName evidence="1">Retrovirus-related Pol polyprotein from transposon TNT 1-94-like beta-barrel domain-containing protein</fullName>
    </recommendedName>
</protein>
<evidence type="ECO:0000259" key="1">
    <source>
        <dbReference type="Pfam" id="PF22936"/>
    </source>
</evidence>
<comment type="caution">
    <text evidence="2">The sequence shown here is derived from an EMBL/GenBank/DDBJ whole genome shotgun (WGS) entry which is preliminary data.</text>
</comment>
<accession>A0AAD4WG06</accession>
<dbReference type="Pfam" id="PF22936">
    <property type="entry name" value="Pol_BBD"/>
    <property type="match status" value="1"/>
</dbReference>
<feature type="domain" description="Retrovirus-related Pol polyprotein from transposon TNT 1-94-like beta-barrel" evidence="1">
    <location>
        <begin position="49"/>
        <end position="116"/>
    </location>
</feature>
<evidence type="ECO:0000313" key="2">
    <source>
        <dbReference type="EMBL" id="KAI5342659.1"/>
    </source>
</evidence>
<gene>
    <name evidence="2" type="ORF">L3X38_010535</name>
</gene>
<sequence length="196" mass="21121">MSKPPTIHSFLADSLTHAVTPTELATRARASMSTTKGSAFHKSSLKPTWIIDSGATNHMKFDPSQLISSKSTTSSVASNANSTTSSMVRDGSISLSKSIHLESALLVLSLDHNLLTSSRGRRVVVVLGEANSTTWTGHRIMRPSFDVFNFQCDTCELAKSHCVPFPLSTNKSLVPFILIHSDVWGPAQIATPAEAR</sequence>
<dbReference type="AlphaFoldDB" id="A0AAD4WG06"/>
<keyword evidence="3" id="KW-1185">Reference proteome</keyword>